<organism evidence="1 2">
    <name type="scientific">Lentinus tigrinus ALCF2SS1-6</name>
    <dbReference type="NCBI Taxonomy" id="1328759"/>
    <lineage>
        <taxon>Eukaryota</taxon>
        <taxon>Fungi</taxon>
        <taxon>Dikarya</taxon>
        <taxon>Basidiomycota</taxon>
        <taxon>Agaricomycotina</taxon>
        <taxon>Agaricomycetes</taxon>
        <taxon>Polyporales</taxon>
        <taxon>Polyporaceae</taxon>
        <taxon>Lentinus</taxon>
    </lineage>
</organism>
<proteinExistence type="predicted"/>
<sequence>MVHSSVGCTIVDSDLTTFQFSLPLQEVLRNHVIYREILGYCSPMTLLRFKRTCRLASLAVKDYMELSFNINQRLARFFDDPRAFRSLQARTGILISGSTALQFFDRSLYADSGLDLFVHKPHRREIGRWLLQSGYTFVPESYQDPDFEITIFDSISLSPDDLHALDGIASMLTFVRRSATSDEGCTDRTRTIRLVIAENTPMDVILSTHSTCAMNVIAFDKAYCLFPRATLEARRSLISSSSKGIYRSRGKALSKYIQRGFNVAFSLPPGDQFSRMPLFPLGWRWLDDEHTWVILLDTTGVGRPTTPNTLSSPLNHDPSVICNWQVLFKSTEGATMQYSVMKSDLLRYRYVVADQDLSAYLARYMAVKHREEEMKRGPNSALWALYDADLPKICQEVLYSLASRKLSCLKLQL</sequence>
<evidence type="ECO:0000313" key="1">
    <source>
        <dbReference type="EMBL" id="RPD52517.1"/>
    </source>
</evidence>
<dbReference type="EMBL" id="ML122355">
    <property type="protein sequence ID" value="RPD52517.1"/>
    <property type="molecule type" value="Genomic_DNA"/>
</dbReference>
<name>A0A5C2RPZ8_9APHY</name>
<evidence type="ECO:0000313" key="2">
    <source>
        <dbReference type="Proteomes" id="UP000313359"/>
    </source>
</evidence>
<keyword evidence="2" id="KW-1185">Reference proteome</keyword>
<gene>
    <name evidence="1" type="ORF">L227DRAFT_514713</name>
</gene>
<dbReference type="OrthoDB" id="3041043at2759"/>
<reference evidence="1" key="1">
    <citation type="journal article" date="2018" name="Genome Biol. Evol.">
        <title>Genomics and development of Lentinus tigrinus, a white-rot wood-decaying mushroom with dimorphic fruiting bodies.</title>
        <authorList>
            <person name="Wu B."/>
            <person name="Xu Z."/>
            <person name="Knudson A."/>
            <person name="Carlson A."/>
            <person name="Chen N."/>
            <person name="Kovaka S."/>
            <person name="LaButti K."/>
            <person name="Lipzen A."/>
            <person name="Pennachio C."/>
            <person name="Riley R."/>
            <person name="Schakwitz W."/>
            <person name="Umezawa K."/>
            <person name="Ohm R.A."/>
            <person name="Grigoriev I.V."/>
            <person name="Nagy L.G."/>
            <person name="Gibbons J."/>
            <person name="Hibbett D."/>
        </authorList>
    </citation>
    <scope>NUCLEOTIDE SEQUENCE [LARGE SCALE GENOMIC DNA]</scope>
    <source>
        <strain evidence="1">ALCF2SS1-6</strain>
    </source>
</reference>
<evidence type="ECO:0008006" key="3">
    <source>
        <dbReference type="Google" id="ProtNLM"/>
    </source>
</evidence>
<dbReference type="STRING" id="1328759.A0A5C2RPZ8"/>
<protein>
    <recommendedName>
        <fullName evidence="3">F-box domain-containing protein</fullName>
    </recommendedName>
</protein>
<dbReference type="AlphaFoldDB" id="A0A5C2RPZ8"/>
<dbReference type="Proteomes" id="UP000313359">
    <property type="component" value="Unassembled WGS sequence"/>
</dbReference>
<accession>A0A5C2RPZ8</accession>